<protein>
    <submittedName>
        <fullName evidence="3">Uncharacterized protein</fullName>
    </submittedName>
</protein>
<feature type="compositionally biased region" description="Low complexity" evidence="2">
    <location>
        <begin position="1"/>
        <end position="24"/>
    </location>
</feature>
<feature type="compositionally biased region" description="Basic and acidic residues" evidence="2">
    <location>
        <begin position="85"/>
        <end position="100"/>
    </location>
</feature>
<feature type="region of interest" description="Disordered" evidence="2">
    <location>
        <begin position="1"/>
        <end position="119"/>
    </location>
</feature>
<evidence type="ECO:0000256" key="2">
    <source>
        <dbReference type="SAM" id="MobiDB-lite"/>
    </source>
</evidence>
<feature type="region of interest" description="Disordered" evidence="2">
    <location>
        <begin position="216"/>
        <end position="239"/>
    </location>
</feature>
<feature type="compositionally biased region" description="Basic residues" evidence="2">
    <location>
        <begin position="51"/>
        <end position="72"/>
    </location>
</feature>
<evidence type="ECO:0000256" key="1">
    <source>
        <dbReference type="SAM" id="Coils"/>
    </source>
</evidence>
<feature type="compositionally biased region" description="Low complexity" evidence="2">
    <location>
        <begin position="321"/>
        <end position="383"/>
    </location>
</feature>
<feature type="compositionally biased region" description="Basic and acidic residues" evidence="2">
    <location>
        <begin position="440"/>
        <end position="454"/>
    </location>
</feature>
<evidence type="ECO:0000313" key="3">
    <source>
        <dbReference type="EMBL" id="PLW30414.1"/>
    </source>
</evidence>
<proteinExistence type="predicted"/>
<organism evidence="3 4">
    <name type="scientific">Puccinia coronata f. sp. avenae</name>
    <dbReference type="NCBI Taxonomy" id="200324"/>
    <lineage>
        <taxon>Eukaryota</taxon>
        <taxon>Fungi</taxon>
        <taxon>Dikarya</taxon>
        <taxon>Basidiomycota</taxon>
        <taxon>Pucciniomycotina</taxon>
        <taxon>Pucciniomycetes</taxon>
        <taxon>Pucciniales</taxon>
        <taxon>Pucciniaceae</taxon>
        <taxon>Puccinia</taxon>
    </lineage>
</organism>
<sequence>MSANNSSAAQPSNNTQHTPTNQTPGTPPFPQQDPPSSANPNPSQKSVPPAPKKKTPATIKKKGTASPNKKKTSSPPKRQSTRVKPSKEAPKSSTKERTPNLDEGTLVTPDAPIQTGNVGVGAEGFKTQEVEVKTPQALKKKYEETTRAMTELMKEAEEVLGSGVSHHKKAWSGTESRFKTSVSRWEEQLSNAHSEVIILENEPEVILPLLHFKKRSASNSTPTIPPPLKKTRTSLPSHLRGDNLLSSFVEDGDLMQIVEDAQHQDDSEEDGSSSESSSLISDPDDPNPSGSALPPSGHAPPLPPSTSGSAPPLPLPPVSGTSLALPTPSAPTLALPTPSAPTLALPTPSAPALALPTPSAPALALPSGPAPALSGSAPLPAGSQLPPSGSAVPMDLDGENGNGSKAMDVDGDSAMVLMAGPAGKGDGSKAKDGKKKGKGKAKEKAPPKEKGIPVEDKYRKCVSALGMSVFLSSPLP</sequence>
<name>A0A2N5TY74_9BASI</name>
<feature type="compositionally biased region" description="Low complexity" evidence="2">
    <location>
        <begin position="273"/>
        <end position="296"/>
    </location>
</feature>
<evidence type="ECO:0000313" key="4">
    <source>
        <dbReference type="Proteomes" id="UP000235392"/>
    </source>
</evidence>
<comment type="caution">
    <text evidence="3">The sequence shown here is derived from an EMBL/GenBank/DDBJ whole genome shotgun (WGS) entry which is preliminary data.</text>
</comment>
<dbReference type="AlphaFoldDB" id="A0A2N5TY74"/>
<feature type="region of interest" description="Disordered" evidence="2">
    <location>
        <begin position="262"/>
        <end position="454"/>
    </location>
</feature>
<gene>
    <name evidence="3" type="ORF">PCASD_15616</name>
</gene>
<dbReference type="EMBL" id="PGCI01000299">
    <property type="protein sequence ID" value="PLW30414.1"/>
    <property type="molecule type" value="Genomic_DNA"/>
</dbReference>
<dbReference type="Proteomes" id="UP000235392">
    <property type="component" value="Unassembled WGS sequence"/>
</dbReference>
<feature type="coiled-coil region" evidence="1">
    <location>
        <begin position="139"/>
        <end position="202"/>
    </location>
</feature>
<reference evidence="3 4" key="1">
    <citation type="submission" date="2017-11" db="EMBL/GenBank/DDBJ databases">
        <title>De novo assembly and phasing of dikaryotic genomes from two isolates of Puccinia coronata f. sp. avenae, the causal agent of oat crown rust.</title>
        <authorList>
            <person name="Miller M.E."/>
            <person name="Zhang Y."/>
            <person name="Omidvar V."/>
            <person name="Sperschneider J."/>
            <person name="Schwessinger B."/>
            <person name="Raley C."/>
            <person name="Palmer J.M."/>
            <person name="Garnica D."/>
            <person name="Upadhyaya N."/>
            <person name="Rathjen J."/>
            <person name="Taylor J.M."/>
            <person name="Park R.F."/>
            <person name="Dodds P.N."/>
            <person name="Hirsch C.D."/>
            <person name="Kianian S.F."/>
            <person name="Figueroa M."/>
        </authorList>
    </citation>
    <scope>NUCLEOTIDE SEQUENCE [LARGE SCALE GENOMIC DNA]</scope>
    <source>
        <strain evidence="3">12SD80</strain>
    </source>
</reference>
<accession>A0A2N5TY74</accession>
<keyword evidence="1" id="KW-0175">Coiled coil</keyword>